<dbReference type="SUPFAM" id="SSF46785">
    <property type="entry name" value="Winged helix' DNA-binding domain"/>
    <property type="match status" value="1"/>
</dbReference>
<dbReference type="CDD" id="cd05466">
    <property type="entry name" value="PBP2_LTTR_substrate"/>
    <property type="match status" value="1"/>
</dbReference>
<keyword evidence="4" id="KW-0804">Transcription</keyword>
<dbReference type="Gene3D" id="3.40.190.290">
    <property type="match status" value="1"/>
</dbReference>
<dbReference type="Pfam" id="PF03466">
    <property type="entry name" value="LysR_substrate"/>
    <property type="match status" value="1"/>
</dbReference>
<dbReference type="InterPro" id="IPR000847">
    <property type="entry name" value="LysR_HTH_N"/>
</dbReference>
<dbReference type="Pfam" id="PF00126">
    <property type="entry name" value="HTH_1"/>
    <property type="match status" value="1"/>
</dbReference>
<dbReference type="PRINTS" id="PR00039">
    <property type="entry name" value="HTHLYSR"/>
</dbReference>
<dbReference type="InterPro" id="IPR005119">
    <property type="entry name" value="LysR_subst-bd"/>
</dbReference>
<evidence type="ECO:0000256" key="4">
    <source>
        <dbReference type="ARBA" id="ARBA00023163"/>
    </source>
</evidence>
<protein>
    <submittedName>
        <fullName evidence="6">LysR substrate-binding domain-containing protein</fullName>
    </submittedName>
</protein>
<organism evidence="6 7">
    <name type="scientific">Roseateles agri</name>
    <dbReference type="NCBI Taxonomy" id="3098619"/>
    <lineage>
        <taxon>Bacteria</taxon>
        <taxon>Pseudomonadati</taxon>
        <taxon>Pseudomonadota</taxon>
        <taxon>Betaproteobacteria</taxon>
        <taxon>Burkholderiales</taxon>
        <taxon>Sphaerotilaceae</taxon>
        <taxon>Roseateles</taxon>
    </lineage>
</organism>
<evidence type="ECO:0000313" key="7">
    <source>
        <dbReference type="Proteomes" id="UP001285263"/>
    </source>
</evidence>
<dbReference type="PANTHER" id="PTHR30419">
    <property type="entry name" value="HTH-TYPE TRANSCRIPTIONAL REGULATOR YBHD"/>
    <property type="match status" value="1"/>
</dbReference>
<dbReference type="Gene3D" id="1.10.10.10">
    <property type="entry name" value="Winged helix-like DNA-binding domain superfamily/Winged helix DNA-binding domain"/>
    <property type="match status" value="1"/>
</dbReference>
<evidence type="ECO:0000313" key="6">
    <source>
        <dbReference type="EMBL" id="MDY0743479.1"/>
    </source>
</evidence>
<gene>
    <name evidence="6" type="ORF">SNE35_03140</name>
</gene>
<dbReference type="InterPro" id="IPR050950">
    <property type="entry name" value="HTH-type_LysR_regulators"/>
</dbReference>
<dbReference type="InterPro" id="IPR036388">
    <property type="entry name" value="WH-like_DNA-bd_sf"/>
</dbReference>
<keyword evidence="7" id="KW-1185">Reference proteome</keyword>
<dbReference type="RefSeq" id="WP_320421371.1">
    <property type="nucleotide sequence ID" value="NZ_JAXCLA010000001.1"/>
</dbReference>
<evidence type="ECO:0000256" key="2">
    <source>
        <dbReference type="ARBA" id="ARBA00023015"/>
    </source>
</evidence>
<keyword evidence="2" id="KW-0805">Transcription regulation</keyword>
<accession>A0ABU5DB52</accession>
<dbReference type="PANTHER" id="PTHR30419:SF31">
    <property type="entry name" value="BLR3139 PROTEIN"/>
    <property type="match status" value="1"/>
</dbReference>
<dbReference type="InterPro" id="IPR036390">
    <property type="entry name" value="WH_DNA-bd_sf"/>
</dbReference>
<dbReference type="Proteomes" id="UP001285263">
    <property type="component" value="Unassembled WGS sequence"/>
</dbReference>
<proteinExistence type="inferred from homology"/>
<name>A0ABU5DB52_9BURK</name>
<evidence type="ECO:0000256" key="3">
    <source>
        <dbReference type="ARBA" id="ARBA00023125"/>
    </source>
</evidence>
<evidence type="ECO:0000256" key="1">
    <source>
        <dbReference type="ARBA" id="ARBA00009437"/>
    </source>
</evidence>
<dbReference type="PROSITE" id="PS50931">
    <property type="entry name" value="HTH_LYSR"/>
    <property type="match status" value="1"/>
</dbReference>
<dbReference type="SUPFAM" id="SSF53850">
    <property type="entry name" value="Periplasmic binding protein-like II"/>
    <property type="match status" value="1"/>
</dbReference>
<comment type="similarity">
    <text evidence="1">Belongs to the LysR transcriptional regulatory family.</text>
</comment>
<keyword evidence="3" id="KW-0238">DNA-binding</keyword>
<dbReference type="EMBL" id="JAXCLA010000001">
    <property type="protein sequence ID" value="MDY0743479.1"/>
    <property type="molecule type" value="Genomic_DNA"/>
</dbReference>
<reference evidence="6 7" key="1">
    <citation type="submission" date="2023-11" db="EMBL/GenBank/DDBJ databases">
        <title>Paucibacter sp. nov., isolated from fresh soil in Korea.</title>
        <authorList>
            <person name="Le N.T.T."/>
        </authorList>
    </citation>
    <scope>NUCLEOTIDE SEQUENCE [LARGE SCALE GENOMIC DNA]</scope>
    <source>
        <strain evidence="6 7">R3-3</strain>
    </source>
</reference>
<sequence>MNLFVSLRYLVALDDHRHFGRAALACHVTQPALSNAIRALEEHFGSAIVKRGRTFAGFTTEGDRILASARSMLHEHELLEQDLKSQADSPVGHLVIGAVPTAMPIVARFGAMLQDRHPGIRPTLRSMSSIELETGLESLALDMGLGYTERIDENRSALRLIPQYTEHYYLLSRAPGPAAGGAMTIGPPISWREAAELPLCLLSAEMHNRTLMDRAFLSACQRVVEPVIETNSSLTLALSVRAGRVASVMPGALVGAMQGYGDLVARPLQAPQVGVPIAFMVHDGNRPSRTLEAALAFAADPLWAEQLTLHAGSLGIALGVDQG</sequence>
<evidence type="ECO:0000259" key="5">
    <source>
        <dbReference type="PROSITE" id="PS50931"/>
    </source>
</evidence>
<comment type="caution">
    <text evidence="6">The sequence shown here is derived from an EMBL/GenBank/DDBJ whole genome shotgun (WGS) entry which is preliminary data.</text>
</comment>
<feature type="domain" description="HTH lysR-type" evidence="5">
    <location>
        <begin position="1"/>
        <end position="59"/>
    </location>
</feature>